<dbReference type="InterPro" id="IPR010144">
    <property type="entry name" value="CRISPR-assoc_prot_Csd1-typ"/>
</dbReference>
<dbReference type="EMBL" id="DS989860">
    <property type="protein sequence ID" value="EDX73062.1"/>
    <property type="molecule type" value="Genomic_DNA"/>
</dbReference>
<dbReference type="eggNOG" id="ENOG502Z7WH">
    <property type="taxonomic scope" value="Bacteria"/>
</dbReference>
<evidence type="ECO:0008006" key="3">
    <source>
        <dbReference type="Google" id="ProtNLM"/>
    </source>
</evidence>
<dbReference type="Pfam" id="PF09709">
    <property type="entry name" value="Cas_Csd1"/>
    <property type="match status" value="1"/>
</dbReference>
<dbReference type="HOGENOM" id="CLU_697757_0_0_3"/>
<name>B4VYG5_9CYAN</name>
<protein>
    <recommendedName>
        <fullName evidence="3">Type I-C CRISPR-associated protein Cas8c/Csd1</fullName>
    </recommendedName>
</protein>
<reference evidence="1 2" key="1">
    <citation type="submission" date="2008-07" db="EMBL/GenBank/DDBJ databases">
        <authorList>
            <person name="Tandeau de Marsac N."/>
            <person name="Ferriera S."/>
            <person name="Johnson J."/>
            <person name="Kravitz S."/>
            <person name="Beeson K."/>
            <person name="Sutton G."/>
            <person name="Rogers Y.-H."/>
            <person name="Friedman R."/>
            <person name="Frazier M."/>
            <person name="Venter J.C."/>
        </authorList>
    </citation>
    <scope>NUCLEOTIDE SEQUENCE [LARGE SCALE GENOMIC DNA]</scope>
    <source>
        <strain evidence="1 2">PCC 7420</strain>
    </source>
</reference>
<evidence type="ECO:0000313" key="1">
    <source>
        <dbReference type="EMBL" id="EDX73062.1"/>
    </source>
</evidence>
<dbReference type="AlphaFoldDB" id="B4VYG5"/>
<dbReference type="Proteomes" id="UP000003835">
    <property type="component" value="Unassembled WGS sequence"/>
</dbReference>
<organism evidence="1 2">
    <name type="scientific">Coleofasciculus chthonoplastes PCC 7420</name>
    <dbReference type="NCBI Taxonomy" id="118168"/>
    <lineage>
        <taxon>Bacteria</taxon>
        <taxon>Bacillati</taxon>
        <taxon>Cyanobacteriota</taxon>
        <taxon>Cyanophyceae</taxon>
        <taxon>Coleofasciculales</taxon>
        <taxon>Coleofasciculaceae</taxon>
        <taxon>Coleofasciculus</taxon>
    </lineage>
</organism>
<accession>B4VYG5</accession>
<gene>
    <name evidence="1" type="ORF">MC7420_2680</name>
</gene>
<proteinExistence type="predicted"/>
<sequence>MQQFWARYVDELTARDRPVMQCLVTGEELPVTTKFSLQIKGVPGTNSAGASLISAYDKSCWSYGLSGALVSPISAEADEQFSQALSYLLRDENHYINIGSTTFVFWADSGGMTRHLFETPSVETVRDYLNLFHKPQQINPDWEFNILALSGYTSRLVVRDWIHGKEPEFVHHYEQWLKSQEVIGWNRDHRGYLGVWRLAAAGYREAKEIQSRTVTALMRNAVYGEALPMDLIQRVCSRNRIEQTVSYPRAVLLNMYSEGVKQVRKEQGKNEMTEEEAIAFQYGRLLATYAKLQRAAQKSELANTNAVKCYATAGFSPIPMSHRLASGAKNHLAVLEGGLAQWFVSQLAQINGAIAELAQTTAIPTTFSIGAQAYFDLGFWSELNTKKTKAETTDE</sequence>
<dbReference type="STRING" id="118168.MC7420_2680"/>
<keyword evidence="2" id="KW-1185">Reference proteome</keyword>
<evidence type="ECO:0000313" key="2">
    <source>
        <dbReference type="Proteomes" id="UP000003835"/>
    </source>
</evidence>